<evidence type="ECO:0000313" key="1">
    <source>
        <dbReference type="EMBL" id="QUS55951.1"/>
    </source>
</evidence>
<dbReference type="EMBL" id="CP074126">
    <property type="protein sequence ID" value="QUS55951.1"/>
    <property type="molecule type" value="Genomic_DNA"/>
</dbReference>
<keyword evidence="2" id="KW-1185">Reference proteome</keyword>
<organism evidence="1 2">
    <name type="scientific">Pseudovibrio brasiliensis</name>
    <dbReference type="NCBI Taxonomy" id="1898042"/>
    <lineage>
        <taxon>Bacteria</taxon>
        <taxon>Pseudomonadati</taxon>
        <taxon>Pseudomonadota</taxon>
        <taxon>Alphaproteobacteria</taxon>
        <taxon>Hyphomicrobiales</taxon>
        <taxon>Stappiaceae</taxon>
        <taxon>Pseudovibrio</taxon>
    </lineage>
</organism>
<proteinExistence type="predicted"/>
<dbReference type="RefSeq" id="WP_143508346.1">
    <property type="nucleotide sequence ID" value="NZ_CP074126.1"/>
</dbReference>
<protein>
    <submittedName>
        <fullName evidence="1">Uncharacterized protein</fullName>
    </submittedName>
</protein>
<reference evidence="1 2" key="1">
    <citation type="journal article" date="2021" name="Angew. Chem. Int. Ed. Engl.">
        <title>A novel family of nonribosomal peptides modulate collective behavior in Pseudovibrio bacteria isolated from marine sponges.</title>
        <authorList>
            <person name="Ioca L.P."/>
            <person name="Dai Y."/>
            <person name="Kunakom S."/>
            <person name="Diaz-Espinosa J."/>
            <person name="Krunic A."/>
            <person name="Crnkovic C.M."/>
            <person name="Orjala J."/>
            <person name="Sanchez L.M."/>
            <person name="Ferreira A.G."/>
            <person name="Berlinck R.G.S."/>
            <person name="Eustaquio A.S."/>
        </authorList>
    </citation>
    <scope>NUCLEOTIDE SEQUENCE [LARGE SCALE GENOMIC DNA]</scope>
    <source>
        <strain evidence="1 2">Ab134</strain>
    </source>
</reference>
<accession>A0ABX8AQG9</accession>
<name>A0ABX8AQG9_9HYPH</name>
<sequence length="312" mass="35439">MLTFNTSPGYLQDTTCGLPYPAQVTPGMLRPKESRLLHLIAKDYVKPGYHLVDAGAFLGSSANLIASGLAARDDASKFYKSVHSYDLFLNNSDVYEKYTLGTVDRNETFLSLYLSNTAPYSQFINVYPGDFSGFQWIDQPIGLFFCDISKTPQLEHHVWESFANKFEPANTWFIQQDFVHIQAPFTHVYLGCLEQVFEFVALAVPSLLLRQAKPITEKMIRDAKEVWMRGDVLQHLEAVDAVSKRIEPLNNEEATATVRLVKCQLAIQGMRLDLAARELADIKKEHARVVDRHYLARVRFVENRLNTLMAIS</sequence>
<gene>
    <name evidence="1" type="ORF">KGB56_00225</name>
</gene>
<evidence type="ECO:0000313" key="2">
    <source>
        <dbReference type="Proteomes" id="UP000680706"/>
    </source>
</evidence>
<dbReference type="Proteomes" id="UP000680706">
    <property type="component" value="Chromosome"/>
</dbReference>